<organism evidence="8 9">
    <name type="scientific">Aureimonas jatrophae</name>
    <dbReference type="NCBI Taxonomy" id="1166073"/>
    <lineage>
        <taxon>Bacteria</taxon>
        <taxon>Pseudomonadati</taxon>
        <taxon>Pseudomonadota</taxon>
        <taxon>Alphaproteobacteria</taxon>
        <taxon>Hyphomicrobiales</taxon>
        <taxon>Aurantimonadaceae</taxon>
        <taxon>Aureimonas</taxon>
    </lineage>
</organism>
<accession>A0A1H0HX35</accession>
<keyword evidence="9" id="KW-1185">Reference proteome</keyword>
<evidence type="ECO:0000256" key="2">
    <source>
        <dbReference type="ARBA" id="ARBA00009773"/>
    </source>
</evidence>
<comment type="subcellular location">
    <subcellularLocation>
        <location evidence="1">Membrane</location>
        <topology evidence="1">Multi-pass membrane protein</topology>
    </subcellularLocation>
</comment>
<evidence type="ECO:0000313" key="8">
    <source>
        <dbReference type="EMBL" id="SDO23766.1"/>
    </source>
</evidence>
<comment type="similarity">
    <text evidence="2">Belongs to the autoinducer-2 exporter (AI-2E) (TC 2.A.86) family.</text>
</comment>
<evidence type="ECO:0000256" key="4">
    <source>
        <dbReference type="ARBA" id="ARBA00022989"/>
    </source>
</evidence>
<feature type="transmembrane region" description="Helical" evidence="7">
    <location>
        <begin position="44"/>
        <end position="62"/>
    </location>
</feature>
<feature type="transmembrane region" description="Helical" evidence="7">
    <location>
        <begin position="242"/>
        <end position="265"/>
    </location>
</feature>
<evidence type="ECO:0000256" key="7">
    <source>
        <dbReference type="SAM" id="Phobius"/>
    </source>
</evidence>
<evidence type="ECO:0000256" key="1">
    <source>
        <dbReference type="ARBA" id="ARBA00004141"/>
    </source>
</evidence>
<dbReference type="PANTHER" id="PTHR21716">
    <property type="entry name" value="TRANSMEMBRANE PROTEIN"/>
    <property type="match status" value="1"/>
</dbReference>
<feature type="transmembrane region" description="Helical" evidence="7">
    <location>
        <begin position="214"/>
        <end position="236"/>
    </location>
</feature>
<keyword evidence="5 7" id="KW-0472">Membrane</keyword>
<reference evidence="8 9" key="1">
    <citation type="submission" date="2016-10" db="EMBL/GenBank/DDBJ databases">
        <authorList>
            <person name="de Groot N.N."/>
        </authorList>
    </citation>
    <scope>NUCLEOTIDE SEQUENCE [LARGE SCALE GENOMIC DNA]</scope>
    <source>
        <strain evidence="9">L7-484,KACC 16230,DSM 25025</strain>
    </source>
</reference>
<dbReference type="STRING" id="1166073.SAMN05192530_104330"/>
<feature type="compositionally biased region" description="Basic and acidic residues" evidence="6">
    <location>
        <begin position="391"/>
        <end position="401"/>
    </location>
</feature>
<feature type="transmembrane region" description="Helical" evidence="7">
    <location>
        <begin position="21"/>
        <end position="38"/>
    </location>
</feature>
<feature type="transmembrane region" description="Helical" evidence="7">
    <location>
        <begin position="272"/>
        <end position="293"/>
    </location>
</feature>
<evidence type="ECO:0000256" key="3">
    <source>
        <dbReference type="ARBA" id="ARBA00022692"/>
    </source>
</evidence>
<feature type="transmembrane region" description="Helical" evidence="7">
    <location>
        <begin position="313"/>
        <end position="340"/>
    </location>
</feature>
<evidence type="ECO:0000256" key="5">
    <source>
        <dbReference type="ARBA" id="ARBA00023136"/>
    </source>
</evidence>
<dbReference type="GO" id="GO:0016020">
    <property type="term" value="C:membrane"/>
    <property type="evidence" value="ECO:0007669"/>
    <property type="project" value="UniProtKB-SubCell"/>
</dbReference>
<dbReference type="GO" id="GO:0055085">
    <property type="term" value="P:transmembrane transport"/>
    <property type="evidence" value="ECO:0007669"/>
    <property type="project" value="TreeGrafter"/>
</dbReference>
<dbReference type="OrthoDB" id="9799225at2"/>
<sequence>MSLVPGPGPSARGDAMPAPRWAVVGLFLMLAVAALGYAKEFLVPIVLAFLLAMVFGPVRRFFDRRGVPTVVTSLAIVLLLLVGLVAVVTALALPVASWVADAPRIGQEVEDKLSSLSGTFDGLFEANQQLNALVHATEPNVQAVEIRDSGMATTILLLAPGAVTQFAFTLILLLFLLASGDMFYEKLVHVLPSFRDKRTAMRIAHDIERKLSRYLLTITVINAGLGVAIGTVMWLYGMPTPLVFAVIAFLFNFIPYLGALGGIVISGIVALVAFDGVALAILVPATYFAITSIEGQIITPYFVGRSLKLNTVVVFLAVSFWAWLWSAIGMIVAVPLLVAIRTFCEHIPHMTALGDFLSERHAELDSEPVPPPTLPVAGEEPDIDPIAGEGTARHHELETHP</sequence>
<dbReference type="InterPro" id="IPR002549">
    <property type="entry name" value="AI-2E-like"/>
</dbReference>
<evidence type="ECO:0000313" key="9">
    <source>
        <dbReference type="Proteomes" id="UP000198793"/>
    </source>
</evidence>
<dbReference type="AlphaFoldDB" id="A0A1H0HX35"/>
<dbReference type="PANTHER" id="PTHR21716:SF16">
    <property type="entry name" value="BLL1467 PROTEIN"/>
    <property type="match status" value="1"/>
</dbReference>
<keyword evidence="3 7" id="KW-0812">Transmembrane</keyword>
<dbReference type="Pfam" id="PF01594">
    <property type="entry name" value="AI-2E_transport"/>
    <property type="match status" value="1"/>
</dbReference>
<keyword evidence="4 7" id="KW-1133">Transmembrane helix</keyword>
<evidence type="ECO:0000256" key="6">
    <source>
        <dbReference type="SAM" id="MobiDB-lite"/>
    </source>
</evidence>
<name>A0A1H0HX35_9HYPH</name>
<dbReference type="EMBL" id="FNIT01000004">
    <property type="protein sequence ID" value="SDO23766.1"/>
    <property type="molecule type" value="Genomic_DNA"/>
</dbReference>
<dbReference type="Proteomes" id="UP000198793">
    <property type="component" value="Unassembled WGS sequence"/>
</dbReference>
<proteinExistence type="inferred from homology"/>
<dbReference type="RefSeq" id="WP_090673259.1">
    <property type="nucleotide sequence ID" value="NZ_FNIT01000004.1"/>
</dbReference>
<gene>
    <name evidence="8" type="ORF">SAMN05192530_104330</name>
</gene>
<protein>
    <submittedName>
        <fullName evidence="8">Predicted PurR-regulated permease PerM</fullName>
    </submittedName>
</protein>
<feature type="region of interest" description="Disordered" evidence="6">
    <location>
        <begin position="364"/>
        <end position="401"/>
    </location>
</feature>
<feature type="transmembrane region" description="Helical" evidence="7">
    <location>
        <begin position="74"/>
        <end position="100"/>
    </location>
</feature>
<feature type="transmembrane region" description="Helical" evidence="7">
    <location>
        <begin position="155"/>
        <end position="177"/>
    </location>
</feature>